<gene>
    <name evidence="1" type="ORF">CLUMA_CG006654</name>
</gene>
<protein>
    <submittedName>
        <fullName evidence="1">CLUMA_CG006654, isoform A</fullName>
    </submittedName>
</protein>
<accession>A0A1J1HZL6</accession>
<proteinExistence type="predicted"/>
<evidence type="ECO:0000313" key="2">
    <source>
        <dbReference type="Proteomes" id="UP000183832"/>
    </source>
</evidence>
<dbReference type="AlphaFoldDB" id="A0A1J1HZL6"/>
<dbReference type="EMBL" id="CVRI01000036">
    <property type="protein sequence ID" value="CRK92970.1"/>
    <property type="molecule type" value="Genomic_DNA"/>
</dbReference>
<evidence type="ECO:0000313" key="1">
    <source>
        <dbReference type="EMBL" id="CRK92970.1"/>
    </source>
</evidence>
<organism evidence="1 2">
    <name type="scientific">Clunio marinus</name>
    <dbReference type="NCBI Taxonomy" id="568069"/>
    <lineage>
        <taxon>Eukaryota</taxon>
        <taxon>Metazoa</taxon>
        <taxon>Ecdysozoa</taxon>
        <taxon>Arthropoda</taxon>
        <taxon>Hexapoda</taxon>
        <taxon>Insecta</taxon>
        <taxon>Pterygota</taxon>
        <taxon>Neoptera</taxon>
        <taxon>Endopterygota</taxon>
        <taxon>Diptera</taxon>
        <taxon>Nematocera</taxon>
        <taxon>Chironomoidea</taxon>
        <taxon>Chironomidae</taxon>
        <taxon>Clunio</taxon>
    </lineage>
</organism>
<reference evidence="1 2" key="1">
    <citation type="submission" date="2015-04" db="EMBL/GenBank/DDBJ databases">
        <authorList>
            <person name="Syromyatnikov M.Y."/>
            <person name="Popov V.N."/>
        </authorList>
    </citation>
    <scope>NUCLEOTIDE SEQUENCE [LARGE SCALE GENOMIC DNA]</scope>
</reference>
<dbReference type="Proteomes" id="UP000183832">
    <property type="component" value="Unassembled WGS sequence"/>
</dbReference>
<keyword evidence="2" id="KW-1185">Reference proteome</keyword>
<name>A0A1J1HZL6_9DIPT</name>
<sequence>MHFHIQTSENFGKLKNFPKEPYRHDFCHRLKSFSLLSRTDFFVQTTESNEYEVQSKWDEIYSKME</sequence>